<feature type="compositionally biased region" description="Low complexity" evidence="1">
    <location>
        <begin position="102"/>
        <end position="113"/>
    </location>
</feature>
<keyword evidence="3" id="KW-1185">Reference proteome</keyword>
<feature type="region of interest" description="Disordered" evidence="1">
    <location>
        <begin position="1"/>
        <end position="132"/>
    </location>
</feature>
<sequence length="143" mass="14247">MDGGRGGEGVRGWSDLTPATFSARHGGHGHGHGHGHSSSPGHLASHVALLDAGVYPTSSRSGGPGVHSSSSSHDKNNPGLSGLGRLGLALEVDPGPGRADPSRTSSRAGATRSSARRRCRATRSLTASSRTGCFAGCAPSGCS</sequence>
<reference evidence="2 3" key="1">
    <citation type="journal article" date="2019" name="Nat. Ecol. Evol.">
        <title>Megaphylogeny resolves global patterns of mushroom evolution.</title>
        <authorList>
            <person name="Varga T."/>
            <person name="Krizsan K."/>
            <person name="Foldi C."/>
            <person name="Dima B."/>
            <person name="Sanchez-Garcia M."/>
            <person name="Sanchez-Ramirez S."/>
            <person name="Szollosi G.J."/>
            <person name="Szarkandi J.G."/>
            <person name="Papp V."/>
            <person name="Albert L."/>
            <person name="Andreopoulos W."/>
            <person name="Angelini C."/>
            <person name="Antonin V."/>
            <person name="Barry K.W."/>
            <person name="Bougher N.L."/>
            <person name="Buchanan P."/>
            <person name="Buyck B."/>
            <person name="Bense V."/>
            <person name="Catcheside P."/>
            <person name="Chovatia M."/>
            <person name="Cooper J."/>
            <person name="Damon W."/>
            <person name="Desjardin D."/>
            <person name="Finy P."/>
            <person name="Geml J."/>
            <person name="Haridas S."/>
            <person name="Hughes K."/>
            <person name="Justo A."/>
            <person name="Karasinski D."/>
            <person name="Kautmanova I."/>
            <person name="Kiss B."/>
            <person name="Kocsube S."/>
            <person name="Kotiranta H."/>
            <person name="LaButti K.M."/>
            <person name="Lechner B.E."/>
            <person name="Liimatainen K."/>
            <person name="Lipzen A."/>
            <person name="Lukacs Z."/>
            <person name="Mihaltcheva S."/>
            <person name="Morgado L.N."/>
            <person name="Niskanen T."/>
            <person name="Noordeloos M.E."/>
            <person name="Ohm R.A."/>
            <person name="Ortiz-Santana B."/>
            <person name="Ovrebo C."/>
            <person name="Racz N."/>
            <person name="Riley R."/>
            <person name="Savchenko A."/>
            <person name="Shiryaev A."/>
            <person name="Soop K."/>
            <person name="Spirin V."/>
            <person name="Szebenyi C."/>
            <person name="Tomsovsky M."/>
            <person name="Tulloss R.E."/>
            <person name="Uehling J."/>
            <person name="Grigoriev I.V."/>
            <person name="Vagvolgyi C."/>
            <person name="Papp T."/>
            <person name="Martin F.M."/>
            <person name="Miettinen O."/>
            <person name="Hibbett D.S."/>
            <person name="Nagy L.G."/>
        </authorList>
    </citation>
    <scope>NUCLEOTIDE SEQUENCE [LARGE SCALE GENOMIC DNA]</scope>
    <source>
        <strain evidence="2 3">FP101781</strain>
    </source>
</reference>
<organism evidence="2 3">
    <name type="scientific">Coprinellus micaceus</name>
    <name type="common">Glistening ink-cap mushroom</name>
    <name type="synonym">Coprinus micaceus</name>
    <dbReference type="NCBI Taxonomy" id="71717"/>
    <lineage>
        <taxon>Eukaryota</taxon>
        <taxon>Fungi</taxon>
        <taxon>Dikarya</taxon>
        <taxon>Basidiomycota</taxon>
        <taxon>Agaricomycotina</taxon>
        <taxon>Agaricomycetes</taxon>
        <taxon>Agaricomycetidae</taxon>
        <taxon>Agaricales</taxon>
        <taxon>Agaricineae</taxon>
        <taxon>Psathyrellaceae</taxon>
        <taxon>Coprinellus</taxon>
    </lineage>
</organism>
<feature type="compositionally biased region" description="Low complexity" evidence="1">
    <location>
        <begin position="122"/>
        <end position="131"/>
    </location>
</feature>
<protein>
    <submittedName>
        <fullName evidence="2">Uncharacterized protein</fullName>
    </submittedName>
</protein>
<name>A0A4Y7SSR3_COPMI</name>
<accession>A0A4Y7SSR3</accession>
<dbReference type="EMBL" id="QPFP01000062">
    <property type="protein sequence ID" value="TEB24897.1"/>
    <property type="molecule type" value="Genomic_DNA"/>
</dbReference>
<evidence type="ECO:0000256" key="1">
    <source>
        <dbReference type="SAM" id="MobiDB-lite"/>
    </source>
</evidence>
<dbReference type="AlphaFoldDB" id="A0A4Y7SSR3"/>
<feature type="compositionally biased region" description="Basic residues" evidence="1">
    <location>
        <begin position="25"/>
        <end position="35"/>
    </location>
</feature>
<feature type="compositionally biased region" description="Gly residues" evidence="1">
    <location>
        <begin position="1"/>
        <end position="10"/>
    </location>
</feature>
<comment type="caution">
    <text evidence="2">The sequence shown here is derived from an EMBL/GenBank/DDBJ whole genome shotgun (WGS) entry which is preliminary data.</text>
</comment>
<dbReference type="Proteomes" id="UP000298030">
    <property type="component" value="Unassembled WGS sequence"/>
</dbReference>
<gene>
    <name evidence="2" type="ORF">FA13DRAFT_1281060</name>
</gene>
<feature type="compositionally biased region" description="Low complexity" evidence="1">
    <location>
        <begin position="58"/>
        <end position="71"/>
    </location>
</feature>
<evidence type="ECO:0000313" key="2">
    <source>
        <dbReference type="EMBL" id="TEB24897.1"/>
    </source>
</evidence>
<evidence type="ECO:0000313" key="3">
    <source>
        <dbReference type="Proteomes" id="UP000298030"/>
    </source>
</evidence>
<proteinExistence type="predicted"/>